<sequence length="73" mass="7864">MKNYTAIALLSLSGIFLSATAGLSIESPIAQLETSTAQYMLSAQTQQKGDHPPSRDTQRRDFSSASTETNSLQ</sequence>
<feature type="signal peptide" evidence="2">
    <location>
        <begin position="1"/>
        <end position="21"/>
    </location>
</feature>
<name>A0ABU8YQ63_9CYAN</name>
<evidence type="ECO:0000256" key="1">
    <source>
        <dbReference type="SAM" id="MobiDB-lite"/>
    </source>
</evidence>
<evidence type="ECO:0000313" key="3">
    <source>
        <dbReference type="EMBL" id="MEK0186570.1"/>
    </source>
</evidence>
<dbReference type="EMBL" id="JBBLXS010000231">
    <property type="protein sequence ID" value="MEK0186570.1"/>
    <property type="molecule type" value="Genomic_DNA"/>
</dbReference>
<organism evidence="3 4">
    <name type="scientific">Microcoleus anatoxicus PTRS2</name>
    <dbReference type="NCBI Taxonomy" id="2705321"/>
    <lineage>
        <taxon>Bacteria</taxon>
        <taxon>Bacillati</taxon>
        <taxon>Cyanobacteriota</taxon>
        <taxon>Cyanophyceae</taxon>
        <taxon>Oscillatoriophycideae</taxon>
        <taxon>Oscillatoriales</taxon>
        <taxon>Microcoleaceae</taxon>
        <taxon>Microcoleus</taxon>
        <taxon>Microcoleus anatoxicus</taxon>
    </lineage>
</organism>
<protein>
    <submittedName>
        <fullName evidence="3">Uncharacterized protein</fullName>
    </submittedName>
</protein>
<evidence type="ECO:0000256" key="2">
    <source>
        <dbReference type="SAM" id="SignalP"/>
    </source>
</evidence>
<reference evidence="3 4" key="1">
    <citation type="journal article" date="2020" name="Harmful Algae">
        <title>Molecular and morphological characterization of a novel dihydroanatoxin-a producing Microcoleus species (cyanobacteria) from the Russian River, California, USA.</title>
        <authorList>
            <person name="Conklin K.Y."/>
            <person name="Stancheva R."/>
            <person name="Otten T.G."/>
            <person name="Fadness R."/>
            <person name="Boyer G.L."/>
            <person name="Read B."/>
            <person name="Zhang X."/>
            <person name="Sheath R.G."/>
        </authorList>
    </citation>
    <scope>NUCLEOTIDE SEQUENCE [LARGE SCALE GENOMIC DNA]</scope>
    <source>
        <strain evidence="3 4">PTRS2</strain>
    </source>
</reference>
<keyword evidence="4" id="KW-1185">Reference proteome</keyword>
<proteinExistence type="predicted"/>
<dbReference type="RefSeq" id="WP_340522647.1">
    <property type="nucleotide sequence ID" value="NZ_JBBLXS010000231.1"/>
</dbReference>
<feature type="region of interest" description="Disordered" evidence="1">
    <location>
        <begin position="40"/>
        <end position="73"/>
    </location>
</feature>
<dbReference type="Proteomes" id="UP001384579">
    <property type="component" value="Unassembled WGS sequence"/>
</dbReference>
<keyword evidence="2" id="KW-0732">Signal</keyword>
<evidence type="ECO:0000313" key="4">
    <source>
        <dbReference type="Proteomes" id="UP001384579"/>
    </source>
</evidence>
<comment type="caution">
    <text evidence="3">The sequence shown here is derived from an EMBL/GenBank/DDBJ whole genome shotgun (WGS) entry which is preliminary data.</text>
</comment>
<feature type="compositionally biased region" description="Basic and acidic residues" evidence="1">
    <location>
        <begin position="48"/>
        <end position="62"/>
    </location>
</feature>
<feature type="chain" id="PRO_5046201688" evidence="2">
    <location>
        <begin position="22"/>
        <end position="73"/>
    </location>
</feature>
<feature type="compositionally biased region" description="Polar residues" evidence="1">
    <location>
        <begin position="63"/>
        <end position="73"/>
    </location>
</feature>
<gene>
    <name evidence="3" type="ORF">WMG39_17185</name>
</gene>
<accession>A0ABU8YQ63</accession>